<protein>
    <submittedName>
        <fullName evidence="11">Chemotaxis protein PomA</fullName>
    </submittedName>
</protein>
<feature type="transmembrane region" description="Helical" evidence="9">
    <location>
        <begin position="150"/>
        <end position="171"/>
    </location>
</feature>
<evidence type="ECO:0000313" key="14">
    <source>
        <dbReference type="Proteomes" id="UP000318704"/>
    </source>
</evidence>
<dbReference type="EMBL" id="CP037422">
    <property type="protein sequence ID" value="QDU09515.1"/>
    <property type="molecule type" value="Genomic_DNA"/>
</dbReference>
<organism evidence="11 14">
    <name type="scientific">Gimesia aquarii</name>
    <dbReference type="NCBI Taxonomy" id="2527964"/>
    <lineage>
        <taxon>Bacteria</taxon>
        <taxon>Pseudomonadati</taxon>
        <taxon>Planctomycetota</taxon>
        <taxon>Planctomycetia</taxon>
        <taxon>Planctomycetales</taxon>
        <taxon>Planctomycetaceae</taxon>
        <taxon>Gimesia</taxon>
    </lineage>
</organism>
<evidence type="ECO:0000313" key="13">
    <source>
        <dbReference type="Proteomes" id="UP000318384"/>
    </source>
</evidence>
<evidence type="ECO:0000313" key="12">
    <source>
        <dbReference type="EMBL" id="QDU09515.1"/>
    </source>
</evidence>
<dbReference type="InterPro" id="IPR047055">
    <property type="entry name" value="MotA-like"/>
</dbReference>
<keyword evidence="6" id="KW-0283">Flagellar rotation</keyword>
<dbReference type="Pfam" id="PF01618">
    <property type="entry name" value="MotA_ExbB"/>
    <property type="match status" value="1"/>
</dbReference>
<dbReference type="AlphaFoldDB" id="A0A517VZ85"/>
<accession>A0A517WW72</accession>
<comment type="similarity">
    <text evidence="2">Belongs to the MotA family.</text>
</comment>
<dbReference type="EMBL" id="CP037920">
    <property type="protein sequence ID" value="QDT98312.1"/>
    <property type="molecule type" value="Genomic_DNA"/>
</dbReference>
<evidence type="ECO:0000256" key="4">
    <source>
        <dbReference type="ARBA" id="ARBA00022475"/>
    </source>
</evidence>
<evidence type="ECO:0000256" key="9">
    <source>
        <dbReference type="SAM" id="Phobius"/>
    </source>
</evidence>
<keyword evidence="8 9" id="KW-0472">Membrane</keyword>
<evidence type="ECO:0000256" key="7">
    <source>
        <dbReference type="ARBA" id="ARBA00022989"/>
    </source>
</evidence>
<dbReference type="GO" id="GO:0006935">
    <property type="term" value="P:chemotaxis"/>
    <property type="evidence" value="ECO:0007669"/>
    <property type="project" value="InterPro"/>
</dbReference>
<dbReference type="PROSITE" id="PS01307">
    <property type="entry name" value="MOTA"/>
    <property type="match status" value="1"/>
</dbReference>
<dbReference type="RefSeq" id="WP_144986864.1">
    <property type="nucleotide sequence ID" value="NZ_CP037422.1"/>
</dbReference>
<feature type="transmembrane region" description="Helical" evidence="9">
    <location>
        <begin position="39"/>
        <end position="60"/>
    </location>
</feature>
<reference evidence="13 14" key="1">
    <citation type="submission" date="2019-03" db="EMBL/GenBank/DDBJ databases">
        <title>Deep-cultivation of Planctomycetes and their phenomic and genomic characterization uncovers novel biology.</title>
        <authorList>
            <person name="Wiegand S."/>
            <person name="Jogler M."/>
            <person name="Boedeker C."/>
            <person name="Pinto D."/>
            <person name="Vollmers J."/>
            <person name="Rivas-Marin E."/>
            <person name="Kohn T."/>
            <person name="Peeters S.H."/>
            <person name="Heuer A."/>
            <person name="Rast P."/>
            <person name="Oberbeckmann S."/>
            <person name="Bunk B."/>
            <person name="Jeske O."/>
            <person name="Meyerdierks A."/>
            <person name="Storesund J.E."/>
            <person name="Kallscheuer N."/>
            <person name="Luecker S."/>
            <person name="Lage O.M."/>
            <person name="Pohl T."/>
            <person name="Merkel B.J."/>
            <person name="Hornburger P."/>
            <person name="Mueller R.-W."/>
            <person name="Bruemmer F."/>
            <person name="Labrenz M."/>
            <person name="Spormann A.M."/>
            <person name="Op den Camp H."/>
            <person name="Overmann J."/>
            <person name="Amann R."/>
            <person name="Jetten M.S.M."/>
            <person name="Mascher T."/>
            <person name="Medema M.H."/>
            <person name="Devos D.P."/>
            <person name="Kaster A.-K."/>
            <person name="Ovreas L."/>
            <person name="Rohde M."/>
            <person name="Galperin M.Y."/>
            <person name="Jogler C."/>
        </authorList>
    </citation>
    <scope>NUCLEOTIDE SEQUENCE [LARGE SCALE GENOMIC DNA]</scope>
    <source>
        <strain evidence="11 14">V144</strain>
        <strain evidence="12 13">V202</strain>
    </source>
</reference>
<sequence>MDKATAGGLVAGIALLLLAIAIAPGSSFAAFIDIPSAAVVVGGAIAASFIAFPGAAMLIFPKVVKKIFFPNQQALGPVILQIVEFAEIARRDGILALEAKTEEIQDPFILLGVQMAVDGTDVELMEQILRTEMEAVAGRHKNGKSLMDTVGRYAPAFGMIGTLMGLIIMLGNMDDPEAIGPGMAVALITTLYGAVVSNLFFLPFADKLAYYSKQEFQVREVIIKGLIAIQEGDNPRVIEQKLNTFLPIDQRVGKDSQAAA</sequence>
<evidence type="ECO:0000313" key="11">
    <source>
        <dbReference type="EMBL" id="QDT98312.1"/>
    </source>
</evidence>
<feature type="transmembrane region" description="Helical" evidence="9">
    <location>
        <begin position="183"/>
        <end position="205"/>
    </location>
</feature>
<keyword evidence="7 9" id="KW-1133">Transmembrane helix</keyword>
<dbReference type="KEGG" id="gaw:V144x_37980"/>
<dbReference type="InterPro" id="IPR000540">
    <property type="entry name" value="Flag_MotA_CS"/>
</dbReference>
<dbReference type="OrthoDB" id="9806929at2"/>
<name>A0A517VZ85_9PLAN</name>
<dbReference type="Proteomes" id="UP000318704">
    <property type="component" value="Chromosome"/>
</dbReference>
<evidence type="ECO:0000256" key="5">
    <source>
        <dbReference type="ARBA" id="ARBA00022692"/>
    </source>
</evidence>
<dbReference type="GO" id="GO:0071978">
    <property type="term" value="P:bacterial-type flagellum-dependent swarming motility"/>
    <property type="evidence" value="ECO:0007669"/>
    <property type="project" value="InterPro"/>
</dbReference>
<proteinExistence type="inferred from homology"/>
<gene>
    <name evidence="11" type="primary">pomA</name>
    <name evidence="11" type="ORF">V144x_37980</name>
    <name evidence="12" type="ORF">V202x_28900</name>
</gene>
<accession>A0A517VZ85</accession>
<dbReference type="PANTHER" id="PTHR30433">
    <property type="entry name" value="CHEMOTAXIS PROTEIN MOTA"/>
    <property type="match status" value="1"/>
</dbReference>
<evidence type="ECO:0000256" key="6">
    <source>
        <dbReference type="ARBA" id="ARBA00022779"/>
    </source>
</evidence>
<keyword evidence="3" id="KW-0813">Transport</keyword>
<evidence type="ECO:0000256" key="3">
    <source>
        <dbReference type="ARBA" id="ARBA00022448"/>
    </source>
</evidence>
<evidence type="ECO:0000256" key="8">
    <source>
        <dbReference type="ARBA" id="ARBA00023136"/>
    </source>
</evidence>
<dbReference type="InterPro" id="IPR002898">
    <property type="entry name" value="MotA_ExbB_proton_chnl"/>
</dbReference>
<comment type="subcellular location">
    <subcellularLocation>
        <location evidence="1">Cell membrane</location>
        <topology evidence="1">Multi-pass membrane protein</topology>
    </subcellularLocation>
</comment>
<dbReference type="GO" id="GO:0005886">
    <property type="term" value="C:plasma membrane"/>
    <property type="evidence" value="ECO:0007669"/>
    <property type="project" value="UniProtKB-SubCell"/>
</dbReference>
<feature type="domain" description="MotA/TolQ/ExbB proton channel" evidence="10">
    <location>
        <begin position="101"/>
        <end position="219"/>
    </location>
</feature>
<keyword evidence="5 9" id="KW-0812">Transmembrane</keyword>
<dbReference type="Proteomes" id="UP000318384">
    <property type="component" value="Chromosome"/>
</dbReference>
<evidence type="ECO:0000259" key="10">
    <source>
        <dbReference type="Pfam" id="PF01618"/>
    </source>
</evidence>
<dbReference type="PANTHER" id="PTHR30433:SF2">
    <property type="entry name" value="MOTILITY PROTEIN A"/>
    <property type="match status" value="1"/>
</dbReference>
<evidence type="ECO:0000256" key="1">
    <source>
        <dbReference type="ARBA" id="ARBA00004651"/>
    </source>
</evidence>
<keyword evidence="13" id="KW-1185">Reference proteome</keyword>
<evidence type="ECO:0000256" key="2">
    <source>
        <dbReference type="ARBA" id="ARBA00008038"/>
    </source>
</evidence>
<keyword evidence="4" id="KW-1003">Cell membrane</keyword>